<comment type="caution">
    <text evidence="1">The sequence shown here is derived from an EMBL/GenBank/DDBJ whole genome shotgun (WGS) entry which is preliminary data.</text>
</comment>
<evidence type="ECO:0008006" key="3">
    <source>
        <dbReference type="Google" id="ProtNLM"/>
    </source>
</evidence>
<keyword evidence="2" id="KW-1185">Reference proteome</keyword>
<evidence type="ECO:0000313" key="2">
    <source>
        <dbReference type="Proteomes" id="UP000248544"/>
    </source>
</evidence>
<sequence length="270" mass="29886">MQMKLTVISYNLRNGGCAPKNGVEDGDESRLLKQIEALGTLAGRASGSVAICLQEGKYLDRDYHRRLNLLCDRLGMTYRTMLESNHHDCHLIVTMRLEPGLSVAGTEHDRSGSWWHAQAAAKLQVEGWTERLWVVNTHLAPASRSKRLSEAESLRLHRKRAAIIAGDFNAAGADERLPPTYPDVDLVKAQGKDDRRPARMEAAGFRDAAIIWGDTTPTVGHCGGWPHRSDRIHTTLPDEAIAEYSIYTKAGDLSDHLPVAFTVDLAKATR</sequence>
<dbReference type="AlphaFoldDB" id="A0A2W2EG23"/>
<reference evidence="1 2" key="1">
    <citation type="submission" date="2018-01" db="EMBL/GenBank/DDBJ databases">
        <title>Draft genome sequence of Sphaerisporangium sp. 7K107.</title>
        <authorList>
            <person name="Sahin N."/>
            <person name="Saygin H."/>
            <person name="Ay H."/>
        </authorList>
    </citation>
    <scope>NUCLEOTIDE SEQUENCE [LARGE SCALE GENOMIC DNA]</scope>
    <source>
        <strain evidence="1 2">7K107</strain>
    </source>
</reference>
<name>A0A2W2EG23_9ACTN</name>
<dbReference type="Gene3D" id="3.60.10.10">
    <property type="entry name" value="Endonuclease/exonuclease/phosphatase"/>
    <property type="match status" value="1"/>
</dbReference>
<dbReference type="SUPFAM" id="SSF56219">
    <property type="entry name" value="DNase I-like"/>
    <property type="match status" value="1"/>
</dbReference>
<protein>
    <recommendedName>
        <fullName evidence="3">Endonuclease/exonuclease/phosphatase domain-containing protein</fullName>
    </recommendedName>
</protein>
<proteinExistence type="predicted"/>
<dbReference type="EMBL" id="POUA01000533">
    <property type="protein sequence ID" value="PZG23232.1"/>
    <property type="molecule type" value="Genomic_DNA"/>
</dbReference>
<organism evidence="1 2">
    <name type="scientific">Spongiactinospora gelatinilytica</name>
    <dbReference type="NCBI Taxonomy" id="2666298"/>
    <lineage>
        <taxon>Bacteria</taxon>
        <taxon>Bacillati</taxon>
        <taxon>Actinomycetota</taxon>
        <taxon>Actinomycetes</taxon>
        <taxon>Streptosporangiales</taxon>
        <taxon>Streptosporangiaceae</taxon>
        <taxon>Spongiactinospora</taxon>
    </lineage>
</organism>
<evidence type="ECO:0000313" key="1">
    <source>
        <dbReference type="EMBL" id="PZG23232.1"/>
    </source>
</evidence>
<dbReference type="InterPro" id="IPR036691">
    <property type="entry name" value="Endo/exonu/phosph_ase_sf"/>
</dbReference>
<gene>
    <name evidence="1" type="ORF">C1I98_36330</name>
</gene>
<accession>A0A2W2EG23</accession>
<dbReference type="Proteomes" id="UP000248544">
    <property type="component" value="Unassembled WGS sequence"/>
</dbReference>